<dbReference type="EMBL" id="JABFAC010000010">
    <property type="protein sequence ID" value="MBA0626315.1"/>
    <property type="molecule type" value="Genomic_DNA"/>
</dbReference>
<sequence length="427" mass="48735">MVELSQPRRETLARSEDNNNHNDMPSERWQEVPSLKLCREENDTRSACEEGETLSYYHLQPTKKYIENLNGISERGDMELAKEVESEIKNQIDQEHNVPEISGDTNKVKPQEHYNKNPLTKMMIVRINLIKEGLSIQKFTGPKDKKPVKPPWKRSSSSHTKKKHNQVQQRVRFKYSQTSLTVLLNFFISFLRESSENASCKSKRTPVLETPGVSDPKTSNSGKRVQTINGPLQGNLDSGLLSSMGVVCVTSMNNANILVVQEFYVSLKEQMIKRGYYAIITDVEIQGEDVPISLNDICEFYNIPFYEKYFIDSTDLERFQNIDMEDANMFPVAKMWMQFIGARIAPALNEISLVLQEFSRMNGLRALSYPPYMFKLTPTHQGEGANLDPTHHESSKGGSSYQTDVKGKGKAPVGKRRYHPLDDLKED</sequence>
<feature type="region of interest" description="Disordered" evidence="1">
    <location>
        <begin position="202"/>
        <end position="225"/>
    </location>
</feature>
<protein>
    <submittedName>
        <fullName evidence="2">Uncharacterized protein</fullName>
    </submittedName>
</protein>
<evidence type="ECO:0000313" key="3">
    <source>
        <dbReference type="Proteomes" id="UP000593561"/>
    </source>
</evidence>
<name>A0A7J8SKE6_GOSDV</name>
<evidence type="ECO:0000256" key="1">
    <source>
        <dbReference type="SAM" id="MobiDB-lite"/>
    </source>
</evidence>
<dbReference type="Proteomes" id="UP000593561">
    <property type="component" value="Unassembled WGS sequence"/>
</dbReference>
<comment type="caution">
    <text evidence="2">The sequence shown here is derived from an EMBL/GenBank/DDBJ whole genome shotgun (WGS) entry which is preliminary data.</text>
</comment>
<feature type="compositionally biased region" description="Basic and acidic residues" evidence="1">
    <location>
        <begin position="1"/>
        <end position="30"/>
    </location>
</feature>
<accession>A0A7J8SKE6</accession>
<evidence type="ECO:0000313" key="2">
    <source>
        <dbReference type="EMBL" id="MBA0626315.1"/>
    </source>
</evidence>
<organism evidence="2 3">
    <name type="scientific">Gossypium davidsonii</name>
    <name type="common">Davidson's cotton</name>
    <name type="synonym">Gossypium klotzschianum subsp. davidsonii</name>
    <dbReference type="NCBI Taxonomy" id="34287"/>
    <lineage>
        <taxon>Eukaryota</taxon>
        <taxon>Viridiplantae</taxon>
        <taxon>Streptophyta</taxon>
        <taxon>Embryophyta</taxon>
        <taxon>Tracheophyta</taxon>
        <taxon>Spermatophyta</taxon>
        <taxon>Magnoliopsida</taxon>
        <taxon>eudicotyledons</taxon>
        <taxon>Gunneridae</taxon>
        <taxon>Pentapetalae</taxon>
        <taxon>rosids</taxon>
        <taxon>malvids</taxon>
        <taxon>Malvales</taxon>
        <taxon>Malvaceae</taxon>
        <taxon>Malvoideae</taxon>
        <taxon>Gossypium</taxon>
    </lineage>
</organism>
<reference evidence="2 3" key="1">
    <citation type="journal article" date="2019" name="Genome Biol. Evol.">
        <title>Insights into the evolution of the New World diploid cottons (Gossypium, subgenus Houzingenia) based on genome sequencing.</title>
        <authorList>
            <person name="Grover C.E."/>
            <person name="Arick M.A. 2nd"/>
            <person name="Thrash A."/>
            <person name="Conover J.L."/>
            <person name="Sanders W.S."/>
            <person name="Peterson D.G."/>
            <person name="Frelichowski J.E."/>
            <person name="Scheffler J.A."/>
            <person name="Scheffler B.E."/>
            <person name="Wendel J.F."/>
        </authorList>
    </citation>
    <scope>NUCLEOTIDE SEQUENCE [LARGE SCALE GENOMIC DNA]</scope>
    <source>
        <strain evidence="2">27</strain>
        <tissue evidence="2">Leaf</tissue>
    </source>
</reference>
<dbReference type="AlphaFoldDB" id="A0A7J8SKE6"/>
<keyword evidence="3" id="KW-1185">Reference proteome</keyword>
<feature type="compositionally biased region" description="Polar residues" evidence="1">
    <location>
        <begin position="216"/>
        <end position="225"/>
    </location>
</feature>
<feature type="region of interest" description="Disordered" evidence="1">
    <location>
        <begin position="140"/>
        <end position="168"/>
    </location>
</feature>
<feature type="region of interest" description="Disordered" evidence="1">
    <location>
        <begin position="1"/>
        <end position="33"/>
    </location>
</feature>
<gene>
    <name evidence="2" type="ORF">Godav_004001</name>
</gene>
<proteinExistence type="predicted"/>
<feature type="region of interest" description="Disordered" evidence="1">
    <location>
        <begin position="380"/>
        <end position="427"/>
    </location>
</feature>